<evidence type="ECO:0000256" key="4">
    <source>
        <dbReference type="SAM" id="MobiDB-lite"/>
    </source>
</evidence>
<dbReference type="VEuPathDB" id="ToxoDB:TGFOU_257350A"/>
<feature type="domain" description="MIF4G" evidence="5">
    <location>
        <begin position="320"/>
        <end position="503"/>
    </location>
</feature>
<feature type="compositionally biased region" description="Basic and acidic residues" evidence="4">
    <location>
        <begin position="275"/>
        <end position="291"/>
    </location>
</feature>
<evidence type="ECO:0000259" key="5">
    <source>
        <dbReference type="Pfam" id="PF02854"/>
    </source>
</evidence>
<evidence type="ECO:0000313" key="7">
    <source>
        <dbReference type="Proteomes" id="UP000028838"/>
    </source>
</evidence>
<evidence type="ECO:0000256" key="2">
    <source>
        <dbReference type="ARBA" id="ARBA00022540"/>
    </source>
</evidence>
<reference evidence="6 7" key="1">
    <citation type="submission" date="2014-07" db="EMBL/GenBank/DDBJ databases">
        <authorList>
            <person name="Sibley D."/>
            <person name="Venepally P."/>
            <person name="Karamycheva S."/>
            <person name="Hadjithomas M."/>
            <person name="Khan A."/>
            <person name="Brunk B."/>
            <person name="Roos D."/>
            <person name="Caler E."/>
            <person name="Lorenzi H."/>
        </authorList>
    </citation>
    <scope>NUCLEOTIDE SEQUENCE [LARGE SCALE GENOMIC DNA]</scope>
    <source>
        <strain evidence="6 7">FOU</strain>
    </source>
</reference>
<dbReference type="PANTHER" id="PTHR23253">
    <property type="entry name" value="EUKARYOTIC TRANSLATION INITIATION FACTOR 4 GAMMA"/>
    <property type="match status" value="1"/>
</dbReference>
<dbReference type="Gene3D" id="1.25.40.180">
    <property type="match status" value="1"/>
</dbReference>
<dbReference type="OrthoDB" id="514777at2759"/>
<feature type="region of interest" description="Disordered" evidence="4">
    <location>
        <begin position="144"/>
        <end position="316"/>
    </location>
</feature>
<feature type="compositionally biased region" description="Gly residues" evidence="4">
    <location>
        <begin position="144"/>
        <end position="157"/>
    </location>
</feature>
<feature type="compositionally biased region" description="Polar residues" evidence="4">
    <location>
        <begin position="1"/>
        <end position="12"/>
    </location>
</feature>
<dbReference type="InterPro" id="IPR016024">
    <property type="entry name" value="ARM-type_fold"/>
</dbReference>
<dbReference type="AlphaFoldDB" id="A0A086L9Z9"/>
<feature type="region of interest" description="Disordered" evidence="4">
    <location>
        <begin position="1"/>
        <end position="73"/>
    </location>
</feature>
<protein>
    <submittedName>
        <fullName evidence="6">Putative eukaryotic translation initiation factor</fullName>
    </submittedName>
</protein>
<dbReference type="GO" id="GO:0003729">
    <property type="term" value="F:mRNA binding"/>
    <property type="evidence" value="ECO:0007669"/>
    <property type="project" value="TreeGrafter"/>
</dbReference>
<feature type="compositionally biased region" description="Basic and acidic residues" evidence="4">
    <location>
        <begin position="238"/>
        <end position="248"/>
    </location>
</feature>
<organism evidence="6 7">
    <name type="scientific">Toxoplasma gondii FOU</name>
    <dbReference type="NCBI Taxonomy" id="943167"/>
    <lineage>
        <taxon>Eukaryota</taxon>
        <taxon>Sar</taxon>
        <taxon>Alveolata</taxon>
        <taxon>Apicomplexa</taxon>
        <taxon>Conoidasida</taxon>
        <taxon>Coccidia</taxon>
        <taxon>Eucoccidiorida</taxon>
        <taxon>Eimeriorina</taxon>
        <taxon>Sarcocystidae</taxon>
        <taxon>Toxoplasma</taxon>
    </lineage>
</organism>
<comment type="similarity">
    <text evidence="1">Belongs to the eukaryotic initiation factor 4G family.</text>
</comment>
<dbReference type="InterPro" id="IPR003890">
    <property type="entry name" value="MIF4G-like_typ-3"/>
</dbReference>
<evidence type="ECO:0000313" key="6">
    <source>
        <dbReference type="EMBL" id="KFG53467.1"/>
    </source>
</evidence>
<name>A0A086L9Z9_TOXGO</name>
<keyword evidence="3" id="KW-0648">Protein biosynthesis</keyword>
<evidence type="ECO:0000256" key="3">
    <source>
        <dbReference type="ARBA" id="ARBA00022917"/>
    </source>
</evidence>
<proteinExistence type="inferred from homology"/>
<evidence type="ECO:0000256" key="1">
    <source>
        <dbReference type="ARBA" id="ARBA00005775"/>
    </source>
</evidence>
<dbReference type="GO" id="GO:0003743">
    <property type="term" value="F:translation initiation factor activity"/>
    <property type="evidence" value="ECO:0007669"/>
    <property type="project" value="UniProtKB-KW"/>
</dbReference>
<gene>
    <name evidence="6" type="ORF">TGFOU_257350A</name>
</gene>
<keyword evidence="2 6" id="KW-0396">Initiation factor</keyword>
<dbReference type="Pfam" id="PF02854">
    <property type="entry name" value="MIF4G"/>
    <property type="match status" value="1"/>
</dbReference>
<dbReference type="Proteomes" id="UP000028838">
    <property type="component" value="Unassembled WGS sequence"/>
</dbReference>
<feature type="non-terminal residue" evidence="6">
    <location>
        <position position="533"/>
    </location>
</feature>
<sequence>MMSHQPPTQTYSAGERGPQHGSGASRGSHSRDLDWDSLGGKRRVTGAPPGNACASAVPLSPAPEVAREEPAPSPPIMYHHVASQGVGTNGGVYAPVYANTYYAPGAGLVGGAYPGYPQGSAPSYQQNKFYNSVKNGAFGPSAGSGGGGGGGGGGAGLVGHAPPPPGGGPGASAASPQHHAERKNFQRRNEGRHEGRSRGRDNANAVFFPPPVDGNCARQGGRRQEGGAFRAGGSRNGARRERGERSREQGGTNGSSGDEGGREENGNGGCSPLETRVEKKEEKKEEEKKEGSGVSTLKVGGGAWRPRSQRQFTREEELDRTVKALLNKLTIEKFDTITEKLARTVEGLKEHKELQLVVNVVMEKAVTEPDWSEMYADLCQVLQWRSVPTEGTDIENFRKTPFMKALLTKIQAEYEAMPRSLESRLRSLPSGELDPEAIEEMQQLKRTKNRILGVVKLIGELFQRKILGFPIVRDVVVDLVIKNEEPDEHFIECFVQLIATTGTSAVWCDRQISAIISGASRPTSSLYLSSFCC</sequence>
<comment type="caution">
    <text evidence="6">The sequence shown here is derived from an EMBL/GenBank/DDBJ whole genome shotgun (WGS) entry which is preliminary data.</text>
</comment>
<accession>A0A086L9Z9</accession>
<dbReference type="PANTHER" id="PTHR23253:SF9">
    <property type="entry name" value="EUKARYOTIC TRANSLATION INITIATION FACTOR 4 GAMMA 2"/>
    <property type="match status" value="1"/>
</dbReference>
<dbReference type="EMBL" id="AEYH02000877">
    <property type="protein sequence ID" value="KFG53467.1"/>
    <property type="molecule type" value="Genomic_DNA"/>
</dbReference>
<dbReference type="SUPFAM" id="SSF48371">
    <property type="entry name" value="ARM repeat"/>
    <property type="match status" value="1"/>
</dbReference>
<dbReference type="GO" id="GO:0016281">
    <property type="term" value="C:eukaryotic translation initiation factor 4F complex"/>
    <property type="evidence" value="ECO:0007669"/>
    <property type="project" value="TreeGrafter"/>
</dbReference>
<feature type="compositionally biased region" description="Basic and acidic residues" evidence="4">
    <location>
        <begin position="178"/>
        <end position="201"/>
    </location>
</feature>